<dbReference type="SUPFAM" id="SSF46561">
    <property type="entry name" value="Ribosomal protein L29 (L29p)"/>
    <property type="match status" value="1"/>
</dbReference>
<dbReference type="InterPro" id="IPR050063">
    <property type="entry name" value="Ribosomal_protein_uL29"/>
</dbReference>
<keyword evidence="3 5" id="KW-0687">Ribonucleoprotein</keyword>
<proteinExistence type="inferred from homology"/>
<dbReference type="RefSeq" id="WP_174624976.1">
    <property type="nucleotide sequence ID" value="NZ_CADCXN010000044.1"/>
</dbReference>
<dbReference type="NCBIfam" id="TIGR00012">
    <property type="entry name" value="L29"/>
    <property type="match status" value="1"/>
</dbReference>
<dbReference type="PANTHER" id="PTHR10916">
    <property type="entry name" value="60S RIBOSOMAL PROTEIN L35/50S RIBOSOMAL PROTEIN L29"/>
    <property type="match status" value="1"/>
</dbReference>
<organism evidence="6 7">
    <name type="scientific">Candidatus Methylobacter favarea</name>
    <dbReference type="NCBI Taxonomy" id="2707345"/>
    <lineage>
        <taxon>Bacteria</taxon>
        <taxon>Pseudomonadati</taxon>
        <taxon>Pseudomonadota</taxon>
        <taxon>Gammaproteobacteria</taxon>
        <taxon>Methylococcales</taxon>
        <taxon>Methylococcaceae</taxon>
        <taxon>Methylobacter</taxon>
    </lineage>
</organism>
<evidence type="ECO:0000256" key="4">
    <source>
        <dbReference type="ARBA" id="ARBA00035204"/>
    </source>
</evidence>
<dbReference type="GO" id="GO:0003735">
    <property type="term" value="F:structural constituent of ribosome"/>
    <property type="evidence" value="ECO:0007669"/>
    <property type="project" value="InterPro"/>
</dbReference>
<evidence type="ECO:0000256" key="5">
    <source>
        <dbReference type="HAMAP-Rule" id="MF_00374"/>
    </source>
</evidence>
<evidence type="ECO:0000313" key="7">
    <source>
        <dbReference type="Proteomes" id="UP000494216"/>
    </source>
</evidence>
<dbReference type="PANTHER" id="PTHR10916:SF0">
    <property type="entry name" value="LARGE RIBOSOMAL SUBUNIT PROTEIN UL29C"/>
    <property type="match status" value="1"/>
</dbReference>
<comment type="similarity">
    <text evidence="1 5">Belongs to the universal ribosomal protein uL29 family.</text>
</comment>
<keyword evidence="7" id="KW-1185">Reference proteome</keyword>
<evidence type="ECO:0000256" key="2">
    <source>
        <dbReference type="ARBA" id="ARBA00022980"/>
    </source>
</evidence>
<dbReference type="FunFam" id="1.10.287.310:FF:000001">
    <property type="entry name" value="50S ribosomal protein L29"/>
    <property type="match status" value="1"/>
</dbReference>
<protein>
    <recommendedName>
        <fullName evidence="4 5">Large ribosomal subunit protein uL29</fullName>
    </recommendedName>
</protein>
<evidence type="ECO:0000313" key="6">
    <source>
        <dbReference type="EMBL" id="CAA9890008.1"/>
    </source>
</evidence>
<dbReference type="CDD" id="cd00427">
    <property type="entry name" value="Ribosomal_L29_HIP"/>
    <property type="match status" value="1"/>
</dbReference>
<dbReference type="GO" id="GO:0022625">
    <property type="term" value="C:cytosolic large ribosomal subunit"/>
    <property type="evidence" value="ECO:0007669"/>
    <property type="project" value="TreeGrafter"/>
</dbReference>
<accession>A0A8S0Y9D8</accession>
<dbReference type="Proteomes" id="UP000494216">
    <property type="component" value="Unassembled WGS sequence"/>
</dbReference>
<dbReference type="HAMAP" id="MF_00374">
    <property type="entry name" value="Ribosomal_uL29"/>
    <property type="match status" value="1"/>
</dbReference>
<evidence type="ECO:0000256" key="3">
    <source>
        <dbReference type="ARBA" id="ARBA00023274"/>
    </source>
</evidence>
<dbReference type="AlphaFoldDB" id="A0A8S0Y9D8"/>
<dbReference type="Pfam" id="PF00831">
    <property type="entry name" value="Ribosomal_L29"/>
    <property type="match status" value="1"/>
</dbReference>
<name>A0A8S0Y9D8_9GAMM</name>
<evidence type="ECO:0000256" key="1">
    <source>
        <dbReference type="ARBA" id="ARBA00009254"/>
    </source>
</evidence>
<comment type="caution">
    <text evidence="6">The sequence shown here is derived from an EMBL/GenBank/DDBJ whole genome shotgun (WGS) entry which is preliminary data.</text>
</comment>
<dbReference type="GO" id="GO:0006412">
    <property type="term" value="P:translation"/>
    <property type="evidence" value="ECO:0007669"/>
    <property type="project" value="UniProtKB-UniRule"/>
</dbReference>
<dbReference type="Gene3D" id="1.10.287.310">
    <property type="match status" value="1"/>
</dbReference>
<sequence length="63" mass="7237">MKASELRQKTKDELGSLLLELSREQFNLKMQKGTSQLSRPDQIKKVRRDVARIHTILNEMAGA</sequence>
<reference evidence="6 7" key="1">
    <citation type="submission" date="2020-02" db="EMBL/GenBank/DDBJ databases">
        <authorList>
            <person name="Hogendoorn C."/>
        </authorList>
    </citation>
    <scope>NUCLEOTIDE SEQUENCE [LARGE SCALE GENOMIC DNA]</scope>
    <source>
        <strain evidence="6">METHB21</strain>
    </source>
</reference>
<dbReference type="InterPro" id="IPR001854">
    <property type="entry name" value="Ribosomal_uL29"/>
</dbReference>
<gene>
    <name evidence="5 6" type="primary">rpmC</name>
    <name evidence="6" type="ORF">METHB2_170026</name>
</gene>
<keyword evidence="2 5" id="KW-0689">Ribosomal protein</keyword>
<dbReference type="InterPro" id="IPR036049">
    <property type="entry name" value="Ribosomal_uL29_sf"/>
</dbReference>
<dbReference type="EMBL" id="CADCXN010000044">
    <property type="protein sequence ID" value="CAA9890008.1"/>
    <property type="molecule type" value="Genomic_DNA"/>
</dbReference>